<evidence type="ECO:0008006" key="5">
    <source>
        <dbReference type="Google" id="ProtNLM"/>
    </source>
</evidence>
<comment type="caution">
    <text evidence="3">The sequence shown here is derived from an EMBL/GenBank/DDBJ whole genome shotgun (WGS) entry which is preliminary data.</text>
</comment>
<evidence type="ECO:0000256" key="1">
    <source>
        <dbReference type="SAM" id="MobiDB-lite"/>
    </source>
</evidence>
<dbReference type="Gene3D" id="1.25.40.10">
    <property type="entry name" value="Tetratricopeptide repeat domain"/>
    <property type="match status" value="1"/>
</dbReference>
<protein>
    <recommendedName>
        <fullName evidence="5">Tetratricopeptide repeat protein</fullName>
    </recommendedName>
</protein>
<reference evidence="4" key="1">
    <citation type="journal article" date="2019" name="Int. J. Syst. Evol. Microbiol.">
        <title>The Global Catalogue of Microorganisms (GCM) 10K type strain sequencing project: providing services to taxonomists for standard genome sequencing and annotation.</title>
        <authorList>
            <consortium name="The Broad Institute Genomics Platform"/>
            <consortium name="The Broad Institute Genome Sequencing Center for Infectious Disease"/>
            <person name="Wu L."/>
            <person name="Ma J."/>
        </authorList>
    </citation>
    <scope>NUCLEOTIDE SEQUENCE [LARGE SCALE GENOMIC DNA]</scope>
    <source>
        <strain evidence="4">CGMCC 4.7242</strain>
    </source>
</reference>
<dbReference type="SUPFAM" id="SSF48452">
    <property type="entry name" value="TPR-like"/>
    <property type="match status" value="1"/>
</dbReference>
<gene>
    <name evidence="3" type="ORF">ACFSGJ_12685</name>
</gene>
<feature type="signal peptide" evidence="2">
    <location>
        <begin position="1"/>
        <end position="23"/>
    </location>
</feature>
<keyword evidence="4" id="KW-1185">Reference proteome</keyword>
<name>A0ABW4S6H4_9RHOB</name>
<dbReference type="EMBL" id="JBHUGH010000009">
    <property type="protein sequence ID" value="MFD1913070.1"/>
    <property type="molecule type" value="Genomic_DNA"/>
</dbReference>
<sequence length="481" mass="51940">MRPHLSFVPALALSLVLALPALGQTPGDQDLEALRFYLSQQDQASAQAELQRLQAAFPNWTPPADINTLRVTQPSVEIDEIYRQIARGDVAGARRTIETTQGTYPGWSPPAEMTNLLRLTEAQQQFDQAVTQGRAQDAITIARNTPTLLRCDRVNNAWQLAEMHQQLQDTANALSTHRGVLNSCTNFSEIVATLEKASVIASPAQLDELFALVRPRFPANATTLDELQTRLRGGQPAAPATAPATATPAAPAAQQPARPAATPAPQAQPQPQAAPPAQAATPAPSAGSPFAGLPARGDGRIAQVRAAASAGDWASCLARSARPRSAEVLYERAWCAYNADRSLEALAAFRVAERAGLGATVTRDARFGMALAYLANNMTEEAARLAAVTDLTGQQRLEVETIILDQRGVRAYQLRDYAQAVSYFNALEQLQGHLRRDLAMLRGYAYLNSGNRMQARAEFERLNQQLSTAETRQALAATADY</sequence>
<dbReference type="InterPro" id="IPR011990">
    <property type="entry name" value="TPR-like_helical_dom_sf"/>
</dbReference>
<feature type="compositionally biased region" description="Low complexity" evidence="1">
    <location>
        <begin position="235"/>
        <end position="265"/>
    </location>
</feature>
<dbReference type="RefSeq" id="WP_390262306.1">
    <property type="nucleotide sequence ID" value="NZ_JBHUGH010000009.1"/>
</dbReference>
<organism evidence="3 4">
    <name type="scientific">Halodurantibacterium flavum</name>
    <dbReference type="NCBI Taxonomy" id="1382802"/>
    <lineage>
        <taxon>Bacteria</taxon>
        <taxon>Pseudomonadati</taxon>
        <taxon>Pseudomonadota</taxon>
        <taxon>Alphaproteobacteria</taxon>
        <taxon>Rhodobacterales</taxon>
        <taxon>Paracoccaceae</taxon>
        <taxon>Halodurantibacterium</taxon>
    </lineage>
</organism>
<keyword evidence="2" id="KW-0732">Signal</keyword>
<feature type="region of interest" description="Disordered" evidence="1">
    <location>
        <begin position="232"/>
        <end position="294"/>
    </location>
</feature>
<proteinExistence type="predicted"/>
<evidence type="ECO:0000313" key="4">
    <source>
        <dbReference type="Proteomes" id="UP001597353"/>
    </source>
</evidence>
<feature type="chain" id="PRO_5046126174" description="Tetratricopeptide repeat protein" evidence="2">
    <location>
        <begin position="24"/>
        <end position="481"/>
    </location>
</feature>
<evidence type="ECO:0000256" key="2">
    <source>
        <dbReference type="SAM" id="SignalP"/>
    </source>
</evidence>
<evidence type="ECO:0000313" key="3">
    <source>
        <dbReference type="EMBL" id="MFD1913070.1"/>
    </source>
</evidence>
<feature type="compositionally biased region" description="Low complexity" evidence="1">
    <location>
        <begin position="275"/>
        <end position="284"/>
    </location>
</feature>
<accession>A0ABW4S6H4</accession>
<dbReference type="Proteomes" id="UP001597353">
    <property type="component" value="Unassembled WGS sequence"/>
</dbReference>